<organism evidence="5 6">
    <name type="scientific">Pantherophis guttatus</name>
    <name type="common">Corn snake</name>
    <name type="synonym">Elaphe guttata</name>
    <dbReference type="NCBI Taxonomy" id="94885"/>
    <lineage>
        <taxon>Eukaryota</taxon>
        <taxon>Metazoa</taxon>
        <taxon>Chordata</taxon>
        <taxon>Craniata</taxon>
        <taxon>Vertebrata</taxon>
        <taxon>Euteleostomi</taxon>
        <taxon>Lepidosauria</taxon>
        <taxon>Squamata</taxon>
        <taxon>Bifurcata</taxon>
        <taxon>Unidentata</taxon>
        <taxon>Episquamata</taxon>
        <taxon>Toxicofera</taxon>
        <taxon>Serpentes</taxon>
        <taxon>Colubroidea</taxon>
        <taxon>Colubridae</taxon>
        <taxon>Colubrinae</taxon>
        <taxon>Pantherophis</taxon>
    </lineage>
</organism>
<evidence type="ECO:0000256" key="2">
    <source>
        <dbReference type="ARBA" id="ARBA00023319"/>
    </source>
</evidence>
<feature type="domain" description="Ig-like" evidence="3">
    <location>
        <begin position="1159"/>
        <end position="1245"/>
    </location>
</feature>
<dbReference type="RefSeq" id="XP_060545243.1">
    <property type="nucleotide sequence ID" value="XM_060689260.1"/>
</dbReference>
<proteinExistence type="predicted"/>
<dbReference type="InterPro" id="IPR003598">
    <property type="entry name" value="Ig_sub2"/>
</dbReference>
<feature type="domain" description="Fibronectin type-III" evidence="4">
    <location>
        <begin position="542"/>
        <end position="637"/>
    </location>
</feature>
<dbReference type="InterPro" id="IPR003599">
    <property type="entry name" value="Ig_sub"/>
</dbReference>
<evidence type="ECO:0000313" key="6">
    <source>
        <dbReference type="RefSeq" id="XP_060545243.1"/>
    </source>
</evidence>
<dbReference type="SUPFAM" id="SSF49265">
    <property type="entry name" value="Fibronectin type III"/>
    <property type="match status" value="3"/>
</dbReference>
<dbReference type="PRINTS" id="PR00014">
    <property type="entry name" value="FNTYPEIII"/>
</dbReference>
<dbReference type="InterPro" id="IPR050964">
    <property type="entry name" value="Striated_Muscle_Regulatory"/>
</dbReference>
<sequence length="1493" mass="169365">MSSKRVPFYQKSHKHFDLSYRNRDIRYMLQEYSARRAASRQAYQTSSSLGKTTCVLCAGRKLHTTSEEASKEYQERAASRQAYHTLCSLGKTTCVLCARRKLYTTSEEASKEYQERSQEQKSLHWSEQRRIRYVRSLAALEDELHIARHLAREQLDKIAIQRMVEEKMALERYTVEESICRAPEILVRLRSHTVWEKMSVRLYCTVQGFPTPVVQWYKNEELITPASEPGKYTVESKYGVHMLDINRAHYDDTATYTAVATNIHGQASTNAAVIVRRYRGDEEPYPVGIFPYRLPLPDELCFTHFEVQFLERFGVTFGTEGETLTLRCNILVTPELKRLHPRVEWYRDDVLIKESKWTKPYFGEGQAALSFSHLHKDDEGLYTLRIISRGGVHEYTAFLFVRDADALVMGAPGAPMDVSCHDANRDYVIVTWKPPNTTHEAPVIGYFVDRCEVGTENWVQCNDAPVKICKYPVTGLLEGRSYIFRVRAVNKAGISRPSRFSDAVAALDPVDLERSQTILMEGGRDIILHYDDFEGDVKIPGPPTNVHASETSRTYVVLSWDPPVPHGRNPLSYFIEKSVVGSGTWQRVNAEVPVRSPRYAVFDLAEGKSYVFRVLSANKHGISDPSEITAPIQAKEAIVVPSSPGCVVATRNTKTSVIVNWDKPKHEEDLIGYYIDYSVAGSNHWEACNHKPIKYNRFTMHGLTTGEKYTFRVKAANAVGMSENSQESDPITVQAALTCPSYPYGITLLNCDGQSMTIGWKLPRYSGGSNILGYYMDKREAKHHNWHEVNSSLVKERIYKVEDLHENAYYEFKIAAANITGIGKSSDPSELFKCEAWTMPEPGPPYDLTFCEIRNTSLVIFWKAPIYIGNSPVTGYFVDYKEEEGENWTTFNEKPTPHHYLKITELHEGKYYVFRVRPVNNAGIGKPSDISEAVLVQAKPDTKEISAGVDEEGNIYLGFDCKEITDASHFAWSKFYEEIDDSDKFNIETIGDHSKLYFKKPDKDDLGTYSVAVSDTDGVSSSFIMDEEELERLMTLSREIKNPTVPLKSELAYEILDKGEVRFWIQAESLSPEATYRFIINDSEVSNSDTHKIKCDHATGTIEMVMDHFTLENEGTYTVQLQDGKAKGQSSLVLIGDAFKAILAEAQLQRKEFLRKQGPHFEEFLHWKVSDECEVLLLCKVANTKKETFMQWYRDGAGVNIKEPPDFQKGICCLTIPKLSKKDQGEYKATLSDDRGQDISELDVSGKVYDDIIQGLSRVSGKSASPLKIHCTPEGIRLQCFLKYYMEEMKASWYHKEAKVSSSEKMRIGGSDEVAWIQICEPTEKDKGKYTFELFDGKEAHKRTLDLSGQAFDEAYEEFQRLKEAAFAEKNRGKVVGGLPDVVTIMEDKTLNLTCTVFGSPDPEVIWFKNDRELELSDHYIAKLEQGKNASLVIKGVSSEDSGKYSISVKNKYGGEIVDVTISVYKHGEEIPDVKPLSGDRIREIPAKPAQYS</sequence>
<feature type="domain" description="Ig-like" evidence="3">
    <location>
        <begin position="183"/>
        <end position="274"/>
    </location>
</feature>
<keyword evidence="1" id="KW-0677">Repeat</keyword>
<dbReference type="SUPFAM" id="SSF48726">
    <property type="entry name" value="Immunoglobulin"/>
    <property type="match status" value="6"/>
</dbReference>
<feature type="domain" description="Fibronectin type-III" evidence="4">
    <location>
        <begin position="844"/>
        <end position="941"/>
    </location>
</feature>
<dbReference type="InterPro" id="IPR003961">
    <property type="entry name" value="FN3_dom"/>
</dbReference>
<protein>
    <submittedName>
        <fullName evidence="6">Myomesin-2</fullName>
    </submittedName>
</protein>
<dbReference type="PANTHER" id="PTHR13817">
    <property type="entry name" value="TITIN"/>
    <property type="match status" value="1"/>
</dbReference>
<dbReference type="GeneID" id="117676927"/>
<reference evidence="6" key="1">
    <citation type="submission" date="2025-08" db="UniProtKB">
        <authorList>
            <consortium name="RefSeq"/>
        </authorList>
    </citation>
    <scope>IDENTIFICATION</scope>
    <source>
        <tissue evidence="6">Blood</tissue>
    </source>
</reference>
<dbReference type="Gene3D" id="2.60.40.10">
    <property type="entry name" value="Immunoglobulins"/>
    <property type="match status" value="12"/>
</dbReference>
<feature type="domain" description="Ig-like" evidence="3">
    <location>
        <begin position="1387"/>
        <end position="1463"/>
    </location>
</feature>
<dbReference type="InterPro" id="IPR013098">
    <property type="entry name" value="Ig_I-set"/>
</dbReference>
<dbReference type="SMART" id="SM00408">
    <property type="entry name" value="IGc2"/>
    <property type="match status" value="3"/>
</dbReference>
<feature type="domain" description="Ig-like" evidence="3">
    <location>
        <begin position="291"/>
        <end position="383"/>
    </location>
</feature>
<dbReference type="Pfam" id="PF00041">
    <property type="entry name" value="fn3"/>
    <property type="match status" value="5"/>
</dbReference>
<dbReference type="SMART" id="SM00409">
    <property type="entry name" value="IG"/>
    <property type="match status" value="6"/>
</dbReference>
<dbReference type="InterPro" id="IPR007110">
    <property type="entry name" value="Ig-like_dom"/>
</dbReference>
<feature type="domain" description="Fibronectin type-III" evidence="4">
    <location>
        <begin position="643"/>
        <end position="736"/>
    </location>
</feature>
<feature type="domain" description="Fibronectin type-III" evidence="4">
    <location>
        <begin position="739"/>
        <end position="841"/>
    </location>
</feature>
<dbReference type="PROSITE" id="PS50835">
    <property type="entry name" value="IG_LIKE"/>
    <property type="match status" value="4"/>
</dbReference>
<dbReference type="SMART" id="SM00060">
    <property type="entry name" value="FN3"/>
    <property type="match status" value="5"/>
</dbReference>
<evidence type="ECO:0000313" key="5">
    <source>
        <dbReference type="Proteomes" id="UP001652622"/>
    </source>
</evidence>
<dbReference type="CDD" id="cd20951">
    <property type="entry name" value="IgI_titin_I1-like"/>
    <property type="match status" value="1"/>
</dbReference>
<gene>
    <name evidence="6" type="primary">MYOM2</name>
</gene>
<dbReference type="InterPro" id="IPR036179">
    <property type="entry name" value="Ig-like_dom_sf"/>
</dbReference>
<evidence type="ECO:0000256" key="1">
    <source>
        <dbReference type="ARBA" id="ARBA00022737"/>
    </source>
</evidence>
<dbReference type="CDD" id="cd00096">
    <property type="entry name" value="Ig"/>
    <property type="match status" value="2"/>
</dbReference>
<feature type="domain" description="Fibronectin type-III" evidence="4">
    <location>
        <begin position="414"/>
        <end position="509"/>
    </location>
</feature>
<dbReference type="InterPro" id="IPR013783">
    <property type="entry name" value="Ig-like_fold"/>
</dbReference>
<dbReference type="Proteomes" id="UP001652622">
    <property type="component" value="Unplaced"/>
</dbReference>
<name>A0ABM3ZA43_PANGU</name>
<accession>A0ABM3ZA43</accession>
<dbReference type="InterPro" id="IPR036116">
    <property type="entry name" value="FN3_sf"/>
</dbReference>
<keyword evidence="5" id="KW-1185">Reference proteome</keyword>
<evidence type="ECO:0000259" key="4">
    <source>
        <dbReference type="PROSITE" id="PS50853"/>
    </source>
</evidence>
<dbReference type="PANTHER" id="PTHR13817:SF22">
    <property type="entry name" value="MYOMESIN-2"/>
    <property type="match status" value="1"/>
</dbReference>
<dbReference type="Pfam" id="PF07679">
    <property type="entry name" value="I-set"/>
    <property type="match status" value="3"/>
</dbReference>
<dbReference type="CDD" id="cd00063">
    <property type="entry name" value="FN3"/>
    <property type="match status" value="5"/>
</dbReference>
<dbReference type="PROSITE" id="PS50853">
    <property type="entry name" value="FN3"/>
    <property type="match status" value="5"/>
</dbReference>
<keyword evidence="2" id="KW-0393">Immunoglobulin domain</keyword>
<evidence type="ECO:0000259" key="3">
    <source>
        <dbReference type="PROSITE" id="PS50835"/>
    </source>
</evidence>